<reference evidence="3" key="1">
    <citation type="submission" date="2025-08" db="UniProtKB">
        <authorList>
            <consortium name="RefSeq"/>
        </authorList>
    </citation>
    <scope>IDENTIFICATION</scope>
    <source>
        <tissue evidence="3">Whole larvae</tissue>
    </source>
</reference>
<dbReference type="Proteomes" id="UP001652740">
    <property type="component" value="Unplaced"/>
</dbReference>
<accession>A0ABM3MGS0</accession>
<dbReference type="GeneID" id="128200605"/>
<keyword evidence="2" id="KW-1185">Reference proteome</keyword>
<evidence type="ECO:0000313" key="3">
    <source>
        <dbReference type="RefSeq" id="XP_052750512.1"/>
    </source>
</evidence>
<gene>
    <name evidence="3" type="primary">LOC128200605</name>
</gene>
<dbReference type="RefSeq" id="XP_052750512.1">
    <property type="nucleotide sequence ID" value="XM_052894552.1"/>
</dbReference>
<protein>
    <submittedName>
        <fullName evidence="3">Uncharacterized protein LOC128200605</fullName>
    </submittedName>
</protein>
<feature type="region of interest" description="Disordered" evidence="1">
    <location>
        <begin position="227"/>
        <end position="250"/>
    </location>
</feature>
<name>A0ABM3MGS0_GALME</name>
<dbReference type="Gene3D" id="3.30.70.1820">
    <property type="entry name" value="L1 transposable element, RRM domain"/>
    <property type="match status" value="1"/>
</dbReference>
<evidence type="ECO:0000256" key="1">
    <source>
        <dbReference type="SAM" id="MobiDB-lite"/>
    </source>
</evidence>
<evidence type="ECO:0000313" key="2">
    <source>
        <dbReference type="Proteomes" id="UP001652740"/>
    </source>
</evidence>
<proteinExistence type="predicted"/>
<organism evidence="2 3">
    <name type="scientific">Galleria mellonella</name>
    <name type="common">Greater wax moth</name>
    <dbReference type="NCBI Taxonomy" id="7137"/>
    <lineage>
        <taxon>Eukaryota</taxon>
        <taxon>Metazoa</taxon>
        <taxon>Ecdysozoa</taxon>
        <taxon>Arthropoda</taxon>
        <taxon>Hexapoda</taxon>
        <taxon>Insecta</taxon>
        <taxon>Pterygota</taxon>
        <taxon>Neoptera</taxon>
        <taxon>Endopterygota</taxon>
        <taxon>Lepidoptera</taxon>
        <taxon>Glossata</taxon>
        <taxon>Ditrysia</taxon>
        <taxon>Pyraloidea</taxon>
        <taxon>Pyralidae</taxon>
        <taxon>Galleriinae</taxon>
        <taxon>Galleria</taxon>
    </lineage>
</organism>
<sequence>MDALQQSMNTMMELLNAKMVTFQEDLQRISTTPATISSLAADFTAFRSFAAEVMNNLQHQVQILARQMEQLEMRSRRKILLFHGVQERGGDDSASEVVRIVTEHFKLPDFSANDISRSHRLGRSSADKPKPILVKFRNAATRNKIWFAKTALKDSGVTMSEFLTKSRHDAFMAARQQFGVKRCWTRDGYVIVITSDGLKHRVSTVDEVQKLIQVSAAVPVDSGTTKALGKTDPAKVTAAASSRLKRDKKK</sequence>